<evidence type="ECO:0000313" key="1">
    <source>
        <dbReference type="EMBL" id="CAI9734289.1"/>
    </source>
</evidence>
<protein>
    <submittedName>
        <fullName evidence="1">Uncharacterized protein</fullName>
    </submittedName>
</protein>
<dbReference type="EMBL" id="OX597829">
    <property type="protein sequence ID" value="CAI9734289.1"/>
    <property type="molecule type" value="Genomic_DNA"/>
</dbReference>
<dbReference type="AlphaFoldDB" id="A0AA36BHP6"/>
<keyword evidence="2" id="KW-1185">Reference proteome</keyword>
<dbReference type="Proteomes" id="UP001162480">
    <property type="component" value="Chromosome 16"/>
</dbReference>
<reference evidence="1" key="1">
    <citation type="submission" date="2023-08" db="EMBL/GenBank/DDBJ databases">
        <authorList>
            <person name="Alioto T."/>
            <person name="Alioto T."/>
            <person name="Gomez Garrido J."/>
        </authorList>
    </citation>
    <scope>NUCLEOTIDE SEQUENCE</scope>
</reference>
<organism evidence="1 2">
    <name type="scientific">Octopus vulgaris</name>
    <name type="common">Common octopus</name>
    <dbReference type="NCBI Taxonomy" id="6645"/>
    <lineage>
        <taxon>Eukaryota</taxon>
        <taxon>Metazoa</taxon>
        <taxon>Spiralia</taxon>
        <taxon>Lophotrochozoa</taxon>
        <taxon>Mollusca</taxon>
        <taxon>Cephalopoda</taxon>
        <taxon>Coleoidea</taxon>
        <taxon>Octopodiformes</taxon>
        <taxon>Octopoda</taxon>
        <taxon>Incirrata</taxon>
        <taxon>Octopodidae</taxon>
        <taxon>Octopus</taxon>
    </lineage>
</organism>
<sequence>MNFRKCLSICSSQTVLTNHLDYEHLDPSSLRSTNKNTGDLPQSGKSLTVASKFYNSNLRFKPHAYTKEGKAHVIDINLSKTIY</sequence>
<accession>A0AA36BHP6</accession>
<proteinExistence type="predicted"/>
<name>A0AA36BHP6_OCTVU</name>
<evidence type="ECO:0000313" key="2">
    <source>
        <dbReference type="Proteomes" id="UP001162480"/>
    </source>
</evidence>
<gene>
    <name evidence="1" type="ORF">OCTVUL_1B025925</name>
</gene>